<evidence type="ECO:0000256" key="4">
    <source>
        <dbReference type="ARBA" id="ARBA00009524"/>
    </source>
</evidence>
<evidence type="ECO:0000256" key="18">
    <source>
        <dbReference type="PIRNR" id="PIRNR017184"/>
    </source>
</evidence>
<evidence type="ECO:0000256" key="10">
    <source>
        <dbReference type="ARBA" id="ARBA00023027"/>
    </source>
</evidence>
<dbReference type="Gene3D" id="3.40.1190.20">
    <property type="match status" value="1"/>
</dbReference>
<evidence type="ECO:0000256" key="14">
    <source>
        <dbReference type="ARBA" id="ARBA00025153"/>
    </source>
</evidence>
<keyword evidence="22" id="KW-1185">Reference proteome</keyword>
<keyword evidence="10 17" id="KW-0520">NAD</keyword>
<dbReference type="Pfam" id="PF01256">
    <property type="entry name" value="Carb_kinase"/>
    <property type="match status" value="1"/>
</dbReference>
<dbReference type="InterPro" id="IPR000631">
    <property type="entry name" value="CARKD"/>
</dbReference>
<feature type="binding site" evidence="17">
    <location>
        <position position="329"/>
    </location>
    <ligand>
        <name>(6S)-NADPHX</name>
        <dbReference type="ChEBI" id="CHEBI:64076"/>
    </ligand>
</feature>
<dbReference type="PANTHER" id="PTHR12592">
    <property type="entry name" value="ATP-DEPENDENT (S)-NAD(P)H-HYDRATE DEHYDRATASE FAMILY MEMBER"/>
    <property type="match status" value="1"/>
</dbReference>
<evidence type="ECO:0000256" key="8">
    <source>
        <dbReference type="ARBA" id="ARBA00022857"/>
    </source>
</evidence>
<evidence type="ECO:0000256" key="3">
    <source>
        <dbReference type="ARBA" id="ARBA00006001"/>
    </source>
</evidence>
<feature type="binding site" evidence="17">
    <location>
        <begin position="414"/>
        <end position="418"/>
    </location>
    <ligand>
        <name>AMP</name>
        <dbReference type="ChEBI" id="CHEBI:456215"/>
    </ligand>
</feature>
<protein>
    <recommendedName>
        <fullName evidence="17">ADP-dependent (S)-NAD(P)H-hydrate dehydratase</fullName>
        <ecNumber evidence="17">4.2.1.136</ecNumber>
    </recommendedName>
    <alternativeName>
        <fullName evidence="17">ADP-dependent NAD(P)HX dehydratase</fullName>
    </alternativeName>
</protein>
<comment type="catalytic activity">
    <reaction evidence="15 17 18">
        <text>(6S)-NADHX + ADP = AMP + phosphate + NADH + H(+)</text>
        <dbReference type="Rhea" id="RHEA:32223"/>
        <dbReference type="ChEBI" id="CHEBI:15378"/>
        <dbReference type="ChEBI" id="CHEBI:43474"/>
        <dbReference type="ChEBI" id="CHEBI:57945"/>
        <dbReference type="ChEBI" id="CHEBI:64074"/>
        <dbReference type="ChEBI" id="CHEBI:456215"/>
        <dbReference type="ChEBI" id="CHEBI:456216"/>
        <dbReference type="EC" id="4.2.1.136"/>
    </reaction>
</comment>
<evidence type="ECO:0000259" key="20">
    <source>
        <dbReference type="PROSITE" id="PS51385"/>
    </source>
</evidence>
<evidence type="ECO:0000256" key="17">
    <source>
        <dbReference type="HAMAP-Rule" id="MF_01965"/>
    </source>
</evidence>
<keyword evidence="12 17" id="KW-0456">Lyase</keyword>
<evidence type="ECO:0000256" key="2">
    <source>
        <dbReference type="ARBA" id="ARBA00000909"/>
    </source>
</evidence>
<dbReference type="InterPro" id="IPR029056">
    <property type="entry name" value="Ribokinase-like"/>
</dbReference>
<dbReference type="PROSITE" id="PS51385">
    <property type="entry name" value="YJEF_N"/>
    <property type="match status" value="1"/>
</dbReference>
<comment type="catalytic activity">
    <reaction evidence="2 18">
        <text>(6R)-NADPHX = (6S)-NADPHX</text>
        <dbReference type="Rhea" id="RHEA:32227"/>
        <dbReference type="ChEBI" id="CHEBI:64076"/>
        <dbReference type="ChEBI" id="CHEBI:64077"/>
        <dbReference type="EC" id="5.1.99.6"/>
    </reaction>
</comment>
<comment type="catalytic activity">
    <reaction evidence="16 17 18">
        <text>(6S)-NADPHX + ADP = AMP + phosphate + NADPH + H(+)</text>
        <dbReference type="Rhea" id="RHEA:32235"/>
        <dbReference type="ChEBI" id="CHEBI:15378"/>
        <dbReference type="ChEBI" id="CHEBI:43474"/>
        <dbReference type="ChEBI" id="CHEBI:57783"/>
        <dbReference type="ChEBI" id="CHEBI:64076"/>
        <dbReference type="ChEBI" id="CHEBI:456215"/>
        <dbReference type="ChEBI" id="CHEBI:456216"/>
        <dbReference type="EC" id="4.2.1.136"/>
    </reaction>
</comment>
<dbReference type="SUPFAM" id="SSF53613">
    <property type="entry name" value="Ribokinase-like"/>
    <property type="match status" value="1"/>
</dbReference>
<feature type="domain" description="YjeF N-terminal" evidence="20">
    <location>
        <begin position="7"/>
        <end position="221"/>
    </location>
</feature>
<accession>A0A662ZK73</accession>
<dbReference type="GO" id="GO:0052855">
    <property type="term" value="F:ADP-dependent NAD(P)H-hydrate dehydratase activity"/>
    <property type="evidence" value="ECO:0007669"/>
    <property type="project" value="UniProtKB-UniRule"/>
</dbReference>
<name>A0A662ZK73_9GAMM</name>
<evidence type="ECO:0000256" key="6">
    <source>
        <dbReference type="ARBA" id="ARBA00022741"/>
    </source>
</evidence>
<dbReference type="Pfam" id="PF03853">
    <property type="entry name" value="YjeF_N"/>
    <property type="match status" value="1"/>
</dbReference>
<evidence type="ECO:0000313" key="22">
    <source>
        <dbReference type="Proteomes" id="UP000243745"/>
    </source>
</evidence>
<keyword evidence="7 17" id="KW-0067">ATP-binding</keyword>
<evidence type="ECO:0000256" key="12">
    <source>
        <dbReference type="ARBA" id="ARBA00023239"/>
    </source>
</evidence>
<dbReference type="EC" id="4.2.1.136" evidence="17"/>
<evidence type="ECO:0000256" key="5">
    <source>
        <dbReference type="ARBA" id="ARBA00022723"/>
    </source>
</evidence>
<dbReference type="GO" id="GO:0005524">
    <property type="term" value="F:ATP binding"/>
    <property type="evidence" value="ECO:0007669"/>
    <property type="project" value="UniProtKB-UniRule"/>
</dbReference>
<dbReference type="GO" id="GO:0046872">
    <property type="term" value="F:metal ion binding"/>
    <property type="evidence" value="ECO:0007669"/>
    <property type="project" value="UniProtKB-UniRule"/>
</dbReference>
<dbReference type="InterPro" id="IPR036652">
    <property type="entry name" value="YjeF_N_dom_sf"/>
</dbReference>
<dbReference type="InterPro" id="IPR030677">
    <property type="entry name" value="Nnr"/>
</dbReference>
<evidence type="ECO:0000256" key="16">
    <source>
        <dbReference type="ARBA" id="ARBA00049209"/>
    </source>
</evidence>
<evidence type="ECO:0000259" key="19">
    <source>
        <dbReference type="PROSITE" id="PS51383"/>
    </source>
</evidence>
<organism evidence="21 22">
    <name type="scientific">Ruminobacter amylophilus</name>
    <dbReference type="NCBI Taxonomy" id="867"/>
    <lineage>
        <taxon>Bacteria</taxon>
        <taxon>Pseudomonadati</taxon>
        <taxon>Pseudomonadota</taxon>
        <taxon>Gammaproteobacteria</taxon>
        <taxon>Aeromonadales</taxon>
        <taxon>Succinivibrionaceae</taxon>
        <taxon>Ruminobacter</taxon>
    </lineage>
</organism>
<comment type="similarity">
    <text evidence="17">Belongs to the NnrD/CARKD family.</text>
</comment>
<evidence type="ECO:0000256" key="9">
    <source>
        <dbReference type="ARBA" id="ARBA00022958"/>
    </source>
</evidence>
<evidence type="ECO:0000256" key="11">
    <source>
        <dbReference type="ARBA" id="ARBA00023235"/>
    </source>
</evidence>
<reference evidence="21 22" key="1">
    <citation type="submission" date="2016-10" db="EMBL/GenBank/DDBJ databases">
        <authorList>
            <person name="Varghese N."/>
            <person name="Submissions S."/>
        </authorList>
    </citation>
    <scope>NUCLEOTIDE SEQUENCE [LARGE SCALE GENOMIC DNA]</scope>
    <source>
        <strain evidence="21 22">DSM 1361</strain>
    </source>
</reference>
<sequence>MLDCAQIRAVENIYHTDSGYALMQYAADSIYQKIRELRLANDRQVVVFVGSGNNGGDGYEIAAAMLKDGFSDVSVIRVVPQKAGIDAVHARDNYLGCGGHETDFDNQELVDGMIRDNAVIVDSMLGIGITAVGSSQNSQKISNAVRLINRLKSERKLLVLSVDIPSLLNADNGMPVGGEAVKADYTYTVFTFKTGTITGRARDFCGKVFAVGNTLPDFESNIVAARRSGTEKHLVAYDDIRPWLPLRSKCAHKGNSGRVLLVGGSSGMTGALILSSLAALRTGAGLITALALSGEHQAFNSVNPCIMTAGTDSLDEKIKTTGALLVGPGMGRNQNAENVFKKCIMSSSSMVIDADGLYHLHNLGSCEFNTVPVLTPHVGEAALLCDTDASAIESDSVGFALMIAEKYKAVCVLKSAATVIASPDGKVYLTDTGCSGMASGGMGDLLSGIITSLLGQGLEPVIAAVAGVLIHGEAGRAEAQEGGNIGMCATDLLPHIRLLVNGIAPKK</sequence>
<comment type="cofactor">
    <cofactor evidence="17">
        <name>Mg(2+)</name>
        <dbReference type="ChEBI" id="CHEBI:18420"/>
    </cofactor>
</comment>
<dbReference type="CDD" id="cd01171">
    <property type="entry name" value="YXKO-related"/>
    <property type="match status" value="1"/>
</dbReference>
<feature type="binding site" evidence="17">
    <location>
        <position position="444"/>
    </location>
    <ligand>
        <name>(6S)-NADPHX</name>
        <dbReference type="ChEBI" id="CHEBI:64076"/>
    </ligand>
</feature>
<dbReference type="EMBL" id="FOXF01000040">
    <property type="protein sequence ID" value="SFP58761.1"/>
    <property type="molecule type" value="Genomic_DNA"/>
</dbReference>
<keyword evidence="5 18" id="KW-0479">Metal-binding</keyword>
<feature type="binding site" evidence="17">
    <location>
        <position position="443"/>
    </location>
    <ligand>
        <name>AMP</name>
        <dbReference type="ChEBI" id="CHEBI:456215"/>
    </ligand>
</feature>
<dbReference type="Proteomes" id="UP000243745">
    <property type="component" value="Unassembled WGS sequence"/>
</dbReference>
<keyword evidence="9 18" id="KW-0630">Potassium</keyword>
<dbReference type="NCBIfam" id="TIGR00196">
    <property type="entry name" value="yjeF_cterm"/>
    <property type="match status" value="1"/>
</dbReference>
<evidence type="ECO:0000256" key="15">
    <source>
        <dbReference type="ARBA" id="ARBA00048238"/>
    </source>
</evidence>
<dbReference type="GO" id="GO:0110051">
    <property type="term" value="P:metabolite repair"/>
    <property type="evidence" value="ECO:0007669"/>
    <property type="project" value="TreeGrafter"/>
</dbReference>
<evidence type="ECO:0000313" key="21">
    <source>
        <dbReference type="EMBL" id="SFP58761.1"/>
    </source>
</evidence>
<feature type="binding site" evidence="17">
    <location>
        <position position="271"/>
    </location>
    <ligand>
        <name>(6S)-NADPHX</name>
        <dbReference type="ChEBI" id="CHEBI:64076"/>
    </ligand>
</feature>
<comment type="cofactor">
    <cofactor evidence="18">
        <name>K(+)</name>
        <dbReference type="ChEBI" id="CHEBI:29103"/>
    </cofactor>
    <text evidence="18">Binds 1 potassium ion per subunit.</text>
</comment>
<dbReference type="PIRSF" id="PIRSF017184">
    <property type="entry name" value="Nnr"/>
    <property type="match status" value="1"/>
</dbReference>
<dbReference type="SUPFAM" id="SSF64153">
    <property type="entry name" value="YjeF N-terminal domain-like"/>
    <property type="match status" value="1"/>
</dbReference>
<comment type="catalytic activity">
    <reaction evidence="1 18">
        <text>(6R)-NADHX = (6S)-NADHX</text>
        <dbReference type="Rhea" id="RHEA:32215"/>
        <dbReference type="ChEBI" id="CHEBI:64074"/>
        <dbReference type="ChEBI" id="CHEBI:64075"/>
        <dbReference type="EC" id="5.1.99.6"/>
    </reaction>
</comment>
<dbReference type="HAMAP" id="MF_01965">
    <property type="entry name" value="NADHX_dehydratase"/>
    <property type="match status" value="1"/>
</dbReference>
<keyword evidence="6 17" id="KW-0547">Nucleotide-binding</keyword>
<dbReference type="Gene3D" id="3.40.50.10260">
    <property type="entry name" value="YjeF N-terminal domain"/>
    <property type="match status" value="1"/>
</dbReference>
<dbReference type="GO" id="GO:0052856">
    <property type="term" value="F:NAD(P)HX epimerase activity"/>
    <property type="evidence" value="ECO:0007669"/>
    <property type="project" value="UniProtKB-EC"/>
</dbReference>
<dbReference type="InterPro" id="IPR004443">
    <property type="entry name" value="YjeF_N_dom"/>
</dbReference>
<comment type="function">
    <text evidence="17">Catalyzes the dehydration of the S-form of NAD(P)HX at the expense of ADP, which is converted to AMP. Together with NAD(P)HX epimerase, which catalyzes the epimerization of the S- and R-forms, the enzyme allows the repair of both epimers of NAD(P)HX, a damaged form of NAD(P)H that is a result of enzymatic or heat-dependent hydration.</text>
</comment>
<dbReference type="PANTHER" id="PTHR12592:SF0">
    <property type="entry name" value="ATP-DEPENDENT (S)-NAD(P)H-HYDRATE DEHYDRATASE"/>
    <property type="match status" value="1"/>
</dbReference>
<comment type="similarity">
    <text evidence="4 18">In the C-terminal section; belongs to the NnrD/CARKD family.</text>
</comment>
<feature type="binding site" evidence="17">
    <location>
        <position position="377"/>
    </location>
    <ligand>
        <name>(6S)-NADPHX</name>
        <dbReference type="ChEBI" id="CHEBI:64076"/>
    </ligand>
</feature>
<comment type="similarity">
    <text evidence="3 18">In the N-terminal section; belongs to the NnrE/AIBP family.</text>
</comment>
<proteinExistence type="inferred from homology"/>
<dbReference type="PROSITE" id="PS51383">
    <property type="entry name" value="YJEF_C_3"/>
    <property type="match status" value="1"/>
</dbReference>
<evidence type="ECO:0000256" key="1">
    <source>
        <dbReference type="ARBA" id="ARBA00000013"/>
    </source>
</evidence>
<keyword evidence="8 17" id="KW-0521">NADP</keyword>
<keyword evidence="11 18" id="KW-0413">Isomerase</keyword>
<comment type="subunit">
    <text evidence="17">Homotetramer.</text>
</comment>
<evidence type="ECO:0000256" key="13">
    <source>
        <dbReference type="ARBA" id="ARBA00023268"/>
    </source>
</evidence>
<keyword evidence="13" id="KW-0511">Multifunctional enzyme</keyword>
<dbReference type="AlphaFoldDB" id="A0A662ZK73"/>
<evidence type="ECO:0000256" key="7">
    <source>
        <dbReference type="ARBA" id="ARBA00022840"/>
    </source>
</evidence>
<gene>
    <name evidence="17" type="primary">nnrD</name>
    <name evidence="21" type="ORF">SAMN02910344_01797</name>
</gene>
<feature type="domain" description="YjeF C-terminal" evidence="19">
    <location>
        <begin position="236"/>
        <end position="503"/>
    </location>
</feature>
<comment type="function">
    <text evidence="14 18">Bifunctional enzyme that catalyzes the epimerization of the S- and R-forms of NAD(P)HX and the dehydration of the S-form of NAD(P)HX at the expense of ADP, which is converted to AMP. This allows the repair of both epimers of NAD(P)HX, a damaged form of NAD(P)H that is a result of enzymatic or heat-dependent hydration.</text>
</comment>
<dbReference type="GO" id="GO:0046496">
    <property type="term" value="P:nicotinamide nucleotide metabolic process"/>
    <property type="evidence" value="ECO:0007669"/>
    <property type="project" value="UniProtKB-UniRule"/>
</dbReference>